<dbReference type="InterPro" id="IPR050109">
    <property type="entry name" value="HTH-type_TetR-like_transc_reg"/>
</dbReference>
<evidence type="ECO:0000256" key="1">
    <source>
        <dbReference type="ARBA" id="ARBA00023125"/>
    </source>
</evidence>
<dbReference type="PROSITE" id="PS50977">
    <property type="entry name" value="HTH_TETR_2"/>
    <property type="match status" value="1"/>
</dbReference>
<evidence type="ECO:0000256" key="2">
    <source>
        <dbReference type="PROSITE-ProRule" id="PRU00335"/>
    </source>
</evidence>
<comment type="caution">
    <text evidence="4">The sequence shown here is derived from an EMBL/GenBank/DDBJ whole genome shotgun (WGS) entry which is preliminary data.</text>
</comment>
<dbReference type="InterPro" id="IPR009057">
    <property type="entry name" value="Homeodomain-like_sf"/>
</dbReference>
<dbReference type="AlphaFoldDB" id="A0A7X6L6G5"/>
<evidence type="ECO:0000313" key="4">
    <source>
        <dbReference type="EMBL" id="NKY28711.1"/>
    </source>
</evidence>
<dbReference type="PANTHER" id="PTHR30055:SF226">
    <property type="entry name" value="HTH-TYPE TRANSCRIPTIONAL REGULATOR PKSA"/>
    <property type="match status" value="1"/>
</dbReference>
<evidence type="ECO:0000259" key="3">
    <source>
        <dbReference type="PROSITE" id="PS50977"/>
    </source>
</evidence>
<dbReference type="RefSeq" id="WP_062969240.1">
    <property type="nucleotide sequence ID" value="NZ_JAAXOS010000010.1"/>
</dbReference>
<organism evidence="4 5">
    <name type="scientific">Nocardia gamkensis</name>
    <dbReference type="NCBI Taxonomy" id="352869"/>
    <lineage>
        <taxon>Bacteria</taxon>
        <taxon>Bacillati</taxon>
        <taxon>Actinomycetota</taxon>
        <taxon>Actinomycetes</taxon>
        <taxon>Mycobacteriales</taxon>
        <taxon>Nocardiaceae</taxon>
        <taxon>Nocardia</taxon>
    </lineage>
</organism>
<accession>A0A7X6L6G5</accession>
<name>A0A7X6L6G5_9NOCA</name>
<dbReference type="PRINTS" id="PR00455">
    <property type="entry name" value="HTHTETR"/>
</dbReference>
<gene>
    <name evidence="4" type="ORF">HGB38_21195</name>
</gene>
<dbReference type="PANTHER" id="PTHR30055">
    <property type="entry name" value="HTH-TYPE TRANSCRIPTIONAL REGULATOR RUTR"/>
    <property type="match status" value="1"/>
</dbReference>
<proteinExistence type="predicted"/>
<protein>
    <submittedName>
        <fullName evidence="4">TetR/AcrR family transcriptional regulator</fullName>
    </submittedName>
</protein>
<dbReference type="Pfam" id="PF00440">
    <property type="entry name" value="TetR_N"/>
    <property type="match status" value="1"/>
</dbReference>
<dbReference type="Gene3D" id="1.10.357.10">
    <property type="entry name" value="Tetracycline Repressor, domain 2"/>
    <property type="match status" value="1"/>
</dbReference>
<keyword evidence="5" id="KW-1185">Reference proteome</keyword>
<dbReference type="GO" id="GO:0003700">
    <property type="term" value="F:DNA-binding transcription factor activity"/>
    <property type="evidence" value="ECO:0007669"/>
    <property type="project" value="TreeGrafter"/>
</dbReference>
<dbReference type="InterPro" id="IPR001647">
    <property type="entry name" value="HTH_TetR"/>
</dbReference>
<keyword evidence="1 2" id="KW-0238">DNA-binding</keyword>
<dbReference type="Proteomes" id="UP000540698">
    <property type="component" value="Unassembled WGS sequence"/>
</dbReference>
<dbReference type="GO" id="GO:0000976">
    <property type="term" value="F:transcription cis-regulatory region binding"/>
    <property type="evidence" value="ECO:0007669"/>
    <property type="project" value="TreeGrafter"/>
</dbReference>
<sequence length="210" mass="22518">MPTASKAAASSDNVAGTLVTRILDAALVQFEQVGVKKTTIEEVARKAGVDRVTVYRHVGGRDDLVQAVISREVAAVLAEITEIADRHDDLGDLVADIFVTVITRWRTNPLVERMLALEPARVVLKLTVDGAGPFAMSVHTTDVALQRAVERGILPPATDLTTRAEIVCRIVHSLILAPHGLTELRTDEQLGDFARTYLVPVVAGPDAVSG</sequence>
<reference evidence="4 5" key="1">
    <citation type="submission" date="2020-04" db="EMBL/GenBank/DDBJ databases">
        <title>MicrobeNet Type strains.</title>
        <authorList>
            <person name="Nicholson A.C."/>
        </authorList>
    </citation>
    <scope>NUCLEOTIDE SEQUENCE [LARGE SCALE GENOMIC DNA]</scope>
    <source>
        <strain evidence="4 5">DSM 44956</strain>
    </source>
</reference>
<feature type="DNA-binding region" description="H-T-H motif" evidence="2">
    <location>
        <begin position="39"/>
        <end position="58"/>
    </location>
</feature>
<feature type="domain" description="HTH tetR-type" evidence="3">
    <location>
        <begin position="16"/>
        <end position="76"/>
    </location>
</feature>
<evidence type="ECO:0000313" key="5">
    <source>
        <dbReference type="Proteomes" id="UP000540698"/>
    </source>
</evidence>
<dbReference type="SUPFAM" id="SSF46689">
    <property type="entry name" value="Homeodomain-like"/>
    <property type="match status" value="1"/>
</dbReference>
<dbReference type="EMBL" id="JAAXOS010000010">
    <property type="protein sequence ID" value="NKY28711.1"/>
    <property type="molecule type" value="Genomic_DNA"/>
</dbReference>